<dbReference type="PANTHER" id="PTHR43359">
    <property type="entry name" value="FORMATE HYDROGENLYASE SUBUNIT 4"/>
    <property type="match status" value="1"/>
</dbReference>
<dbReference type="PANTHER" id="PTHR43359:SF1">
    <property type="entry name" value="FORMATE HYDROGENLYASE SUBUNIT 4-RELATED"/>
    <property type="match status" value="1"/>
</dbReference>
<comment type="caution">
    <text evidence="6">The sequence shown here is derived from an EMBL/GenBank/DDBJ whole genome shotgun (WGS) entry which is preliminary data.</text>
</comment>
<feature type="transmembrane region" description="Helical" evidence="5">
    <location>
        <begin position="298"/>
        <end position="318"/>
    </location>
</feature>
<dbReference type="EMBL" id="MLCO01000198">
    <property type="protein sequence ID" value="ONG50201.1"/>
    <property type="molecule type" value="Genomic_DNA"/>
</dbReference>
<gene>
    <name evidence="6" type="ORF">BKE38_18885</name>
</gene>
<evidence type="ECO:0000256" key="4">
    <source>
        <dbReference type="ARBA" id="ARBA00023136"/>
    </source>
</evidence>
<feature type="transmembrane region" description="Helical" evidence="5">
    <location>
        <begin position="101"/>
        <end position="122"/>
    </location>
</feature>
<dbReference type="Proteomes" id="UP000188879">
    <property type="component" value="Unassembled WGS sequence"/>
</dbReference>
<feature type="transmembrane region" description="Helical" evidence="5">
    <location>
        <begin position="134"/>
        <end position="156"/>
    </location>
</feature>
<evidence type="ECO:0000313" key="6">
    <source>
        <dbReference type="EMBL" id="ONG50201.1"/>
    </source>
</evidence>
<evidence type="ECO:0000313" key="7">
    <source>
        <dbReference type="Proteomes" id="UP000188879"/>
    </source>
</evidence>
<comment type="subcellular location">
    <subcellularLocation>
        <location evidence="1">Membrane</location>
        <topology evidence="1">Multi-pass membrane protein</topology>
    </subcellularLocation>
</comment>
<feature type="transmembrane region" description="Helical" evidence="5">
    <location>
        <begin position="263"/>
        <end position="286"/>
    </location>
</feature>
<protein>
    <recommendedName>
        <fullName evidence="8">Formate hydrogenlyase</fullName>
    </recommendedName>
</protein>
<keyword evidence="2 5" id="KW-0812">Transmembrane</keyword>
<organism evidence="6 7">
    <name type="scientific">Teichococcus deserti</name>
    <dbReference type="NCBI Taxonomy" id="1817963"/>
    <lineage>
        <taxon>Bacteria</taxon>
        <taxon>Pseudomonadati</taxon>
        <taxon>Pseudomonadota</taxon>
        <taxon>Alphaproteobacteria</taxon>
        <taxon>Acetobacterales</taxon>
        <taxon>Roseomonadaceae</taxon>
        <taxon>Roseomonas</taxon>
    </lineage>
</organism>
<evidence type="ECO:0008006" key="8">
    <source>
        <dbReference type="Google" id="ProtNLM"/>
    </source>
</evidence>
<evidence type="ECO:0000256" key="2">
    <source>
        <dbReference type="ARBA" id="ARBA00022692"/>
    </source>
</evidence>
<keyword evidence="7" id="KW-1185">Reference proteome</keyword>
<keyword evidence="3 5" id="KW-1133">Transmembrane helix</keyword>
<feature type="transmembrane region" description="Helical" evidence="5">
    <location>
        <begin position="177"/>
        <end position="195"/>
    </location>
</feature>
<name>A0A1V2GYK1_9PROT</name>
<dbReference type="InterPro" id="IPR001694">
    <property type="entry name" value="NADH_UbQ_OxRdtase_su1/FPO"/>
</dbReference>
<dbReference type="AlphaFoldDB" id="A0A1V2GYK1"/>
<keyword evidence="4 5" id="KW-0472">Membrane</keyword>
<evidence type="ECO:0000256" key="5">
    <source>
        <dbReference type="SAM" id="Phobius"/>
    </source>
</evidence>
<dbReference type="GO" id="GO:0005886">
    <property type="term" value="C:plasma membrane"/>
    <property type="evidence" value="ECO:0007669"/>
    <property type="project" value="TreeGrafter"/>
</dbReference>
<dbReference type="RefSeq" id="WP_076958865.1">
    <property type="nucleotide sequence ID" value="NZ_MLCO01000198.1"/>
</dbReference>
<feature type="transmembrane region" description="Helical" evidence="5">
    <location>
        <begin position="235"/>
        <end position="257"/>
    </location>
</feature>
<sequence>MTLLAGIVAQLLHLLLMLALAPLLLGCIRILEARLMGRRGPPLLQPWRDLLKLLKKRPVLAENASIVSAVTPYVGLAATLVAASLVPGFARDMALSPLADLLLVVGLLAIARCALALAALDIGSGLGGLGAARAMSFAAFAEPAFLLAVMGFAMLAGSTNLDAIGIALQEGAPGPRISLGLALVALLAVALVENGRVPLDQPLDHPAGAPAVTLLQGAMLLEASGRHLALWQMTAALRLTLWLALLAALFLPFGIAPADSGPLAWMLGLAVWLPKLLLLALLLAVFESAIARMRVFRVPEFLGAALLLALLGLVFLFLSTGLA</sequence>
<accession>A0A1V2GYK1</accession>
<dbReference type="OrthoDB" id="9778499at2"/>
<reference evidence="6 7" key="1">
    <citation type="submission" date="2016-10" db="EMBL/GenBank/DDBJ databases">
        <title>Draft Genome sequence of Roseomonas sp. strain M3.</title>
        <authorList>
            <person name="Subhash Y."/>
            <person name="Lee S."/>
        </authorList>
    </citation>
    <scope>NUCLEOTIDE SEQUENCE [LARGE SCALE GENOMIC DNA]</scope>
    <source>
        <strain evidence="6 7">M3</strain>
    </source>
</reference>
<feature type="transmembrane region" description="Helical" evidence="5">
    <location>
        <begin position="66"/>
        <end position="89"/>
    </location>
</feature>
<dbReference type="InterPro" id="IPR052561">
    <property type="entry name" value="ComplexI_Subunit1"/>
</dbReference>
<proteinExistence type="predicted"/>
<dbReference type="Pfam" id="PF00146">
    <property type="entry name" value="NADHdh"/>
    <property type="match status" value="1"/>
</dbReference>
<evidence type="ECO:0000256" key="1">
    <source>
        <dbReference type="ARBA" id="ARBA00004141"/>
    </source>
</evidence>
<evidence type="ECO:0000256" key="3">
    <source>
        <dbReference type="ARBA" id="ARBA00022989"/>
    </source>
</evidence>